<proteinExistence type="predicted"/>
<protein>
    <submittedName>
        <fullName evidence="1">Uncharacterized protein</fullName>
    </submittedName>
</protein>
<sequence>MLNKSKDLLFEEFNRMAKGLCISLGVTIQSEMTCFEMFRAACERMATEKLSKVRTCFEEDDNWLFKKMQEIISKELQSRGINPLSRA</sequence>
<evidence type="ECO:0000313" key="1">
    <source>
        <dbReference type="EMBL" id="RST58587.1"/>
    </source>
</evidence>
<name>A0A429X5A4_SIMTE</name>
<dbReference type="AlphaFoldDB" id="A0A429X5A4"/>
<gene>
    <name evidence="1" type="ORF">D5F11_016260</name>
</gene>
<organism evidence="1 2">
    <name type="scientific">Siminovitchia terrae</name>
    <name type="common">Bacillus terrae</name>
    <dbReference type="NCBI Taxonomy" id="1914933"/>
    <lineage>
        <taxon>Bacteria</taxon>
        <taxon>Bacillati</taxon>
        <taxon>Bacillota</taxon>
        <taxon>Bacilli</taxon>
        <taxon>Bacillales</taxon>
        <taxon>Bacillaceae</taxon>
        <taxon>Siminovitchia</taxon>
    </lineage>
</organism>
<dbReference type="RefSeq" id="WP_120117710.1">
    <property type="nucleotide sequence ID" value="NZ_QYTW02000018.1"/>
</dbReference>
<accession>A0A429X5A4</accession>
<comment type="caution">
    <text evidence="1">The sequence shown here is derived from an EMBL/GenBank/DDBJ whole genome shotgun (WGS) entry which is preliminary data.</text>
</comment>
<dbReference type="Proteomes" id="UP000287296">
    <property type="component" value="Unassembled WGS sequence"/>
</dbReference>
<reference evidence="1 2" key="1">
    <citation type="submission" date="2018-12" db="EMBL/GenBank/DDBJ databases">
        <authorList>
            <person name="Sun L."/>
            <person name="Chen Z."/>
        </authorList>
    </citation>
    <scope>NUCLEOTIDE SEQUENCE [LARGE SCALE GENOMIC DNA]</scope>
    <source>
        <strain evidence="1 2">LMG 29736</strain>
    </source>
</reference>
<dbReference type="EMBL" id="QYTW02000018">
    <property type="protein sequence ID" value="RST58587.1"/>
    <property type="molecule type" value="Genomic_DNA"/>
</dbReference>
<evidence type="ECO:0000313" key="2">
    <source>
        <dbReference type="Proteomes" id="UP000287296"/>
    </source>
</evidence>